<evidence type="ECO:0000313" key="6">
    <source>
        <dbReference type="EMBL" id="OGY46618.1"/>
    </source>
</evidence>
<reference evidence="6 7" key="1">
    <citation type="journal article" date="2016" name="Nat. Commun.">
        <title>Thousands of microbial genomes shed light on interconnected biogeochemical processes in an aquifer system.</title>
        <authorList>
            <person name="Anantharaman K."/>
            <person name="Brown C.T."/>
            <person name="Hug L.A."/>
            <person name="Sharon I."/>
            <person name="Castelle C.J."/>
            <person name="Probst A.J."/>
            <person name="Thomas B.C."/>
            <person name="Singh A."/>
            <person name="Wilkins M.J."/>
            <person name="Karaoz U."/>
            <person name="Brodie E.L."/>
            <person name="Williams K.H."/>
            <person name="Hubbard S.S."/>
            <person name="Banfield J.F."/>
        </authorList>
    </citation>
    <scope>NUCLEOTIDE SEQUENCE [LARGE SCALE GENOMIC DNA]</scope>
</reference>
<evidence type="ECO:0000256" key="2">
    <source>
        <dbReference type="ARBA" id="ARBA00022980"/>
    </source>
</evidence>
<dbReference type="GO" id="GO:0003735">
    <property type="term" value="F:structural constituent of ribosome"/>
    <property type="evidence" value="ECO:0007669"/>
    <property type="project" value="InterPro"/>
</dbReference>
<dbReference type="GO" id="GO:0006412">
    <property type="term" value="P:translation"/>
    <property type="evidence" value="ECO:0007669"/>
    <property type="project" value="UniProtKB-UniRule"/>
</dbReference>
<dbReference type="InterPro" id="IPR036049">
    <property type="entry name" value="Ribosomal_uL29_sf"/>
</dbReference>
<keyword evidence="3 5" id="KW-0687">Ribonucleoprotein</keyword>
<dbReference type="EMBL" id="MHIG01000030">
    <property type="protein sequence ID" value="OGY46618.1"/>
    <property type="molecule type" value="Genomic_DNA"/>
</dbReference>
<sequence>MKFKELEKKGEAELQTILAQSRDKVRDLRFKTASKQLKNVREIRQVRATIARILMLLKRTTKQTKTEK</sequence>
<evidence type="ECO:0000256" key="4">
    <source>
        <dbReference type="ARBA" id="ARBA00035204"/>
    </source>
</evidence>
<dbReference type="Pfam" id="PF00831">
    <property type="entry name" value="Ribosomal_L29"/>
    <property type="match status" value="1"/>
</dbReference>
<comment type="caution">
    <text evidence="6">The sequence shown here is derived from an EMBL/GenBank/DDBJ whole genome shotgun (WGS) entry which is preliminary data.</text>
</comment>
<dbReference type="Proteomes" id="UP000178385">
    <property type="component" value="Unassembled WGS sequence"/>
</dbReference>
<dbReference type="NCBIfam" id="TIGR00012">
    <property type="entry name" value="L29"/>
    <property type="match status" value="1"/>
</dbReference>
<gene>
    <name evidence="5" type="primary">rpmC</name>
    <name evidence="6" type="ORF">A2840_01735</name>
</gene>
<dbReference type="GO" id="GO:0005840">
    <property type="term" value="C:ribosome"/>
    <property type="evidence" value="ECO:0007669"/>
    <property type="project" value="UniProtKB-KW"/>
</dbReference>
<dbReference type="Gene3D" id="1.10.287.310">
    <property type="match status" value="1"/>
</dbReference>
<evidence type="ECO:0000313" key="7">
    <source>
        <dbReference type="Proteomes" id="UP000178385"/>
    </source>
</evidence>
<protein>
    <recommendedName>
        <fullName evidence="4 5">Large ribosomal subunit protein uL29</fullName>
    </recommendedName>
</protein>
<dbReference type="SUPFAM" id="SSF46561">
    <property type="entry name" value="Ribosomal protein L29 (L29p)"/>
    <property type="match status" value="1"/>
</dbReference>
<dbReference type="AlphaFoldDB" id="A0A1G1Y2T8"/>
<accession>A0A1G1Y2T8</accession>
<organism evidence="6 7">
    <name type="scientific">Candidatus Buchananbacteria bacterium RIFCSPHIGHO2_01_FULL_47_11b</name>
    <dbReference type="NCBI Taxonomy" id="1797537"/>
    <lineage>
        <taxon>Bacteria</taxon>
        <taxon>Candidatus Buchananiibacteriota</taxon>
    </lineage>
</organism>
<keyword evidence="2 5" id="KW-0689">Ribosomal protein</keyword>
<dbReference type="GO" id="GO:1990904">
    <property type="term" value="C:ribonucleoprotein complex"/>
    <property type="evidence" value="ECO:0007669"/>
    <property type="project" value="UniProtKB-KW"/>
</dbReference>
<evidence type="ECO:0000256" key="5">
    <source>
        <dbReference type="HAMAP-Rule" id="MF_00374"/>
    </source>
</evidence>
<evidence type="ECO:0000256" key="1">
    <source>
        <dbReference type="ARBA" id="ARBA00009254"/>
    </source>
</evidence>
<proteinExistence type="inferred from homology"/>
<evidence type="ECO:0000256" key="3">
    <source>
        <dbReference type="ARBA" id="ARBA00023274"/>
    </source>
</evidence>
<name>A0A1G1Y2T8_9BACT</name>
<dbReference type="InterPro" id="IPR001854">
    <property type="entry name" value="Ribosomal_uL29"/>
</dbReference>
<comment type="similarity">
    <text evidence="1 5">Belongs to the universal ribosomal protein uL29 family.</text>
</comment>
<dbReference type="HAMAP" id="MF_00374">
    <property type="entry name" value="Ribosomal_uL29"/>
    <property type="match status" value="1"/>
</dbReference>